<organism evidence="4 5">
    <name type="scientific">Absicoccus porci</name>
    <dbReference type="NCBI Taxonomy" id="2486576"/>
    <lineage>
        <taxon>Bacteria</taxon>
        <taxon>Bacillati</taxon>
        <taxon>Bacillota</taxon>
        <taxon>Erysipelotrichia</taxon>
        <taxon>Erysipelotrichales</taxon>
        <taxon>Erysipelotrichaceae</taxon>
        <taxon>Absicoccus</taxon>
    </lineage>
</organism>
<keyword evidence="1 2" id="KW-0238">DNA-binding</keyword>
<sequence length="165" mass="18992">MKGKSMTKSIKINSRVLVDYLDHNHLSMPKDGEYIINEDDFANLLRHYNEDVLRAYFANGAPLEYRYFESNGLIYDRLNKVVTIDHKEIVCTPSELLLLEAFLQNANIVLTRDVLIDLLSHSKTAIQDNTLSVFIMGLRKKVGKTRIGVRKGIGYYWIGTVNKRK</sequence>
<dbReference type="SUPFAM" id="SSF46894">
    <property type="entry name" value="C-terminal effector domain of the bipartite response regulators"/>
    <property type="match status" value="1"/>
</dbReference>
<dbReference type="CDD" id="cd00383">
    <property type="entry name" value="trans_reg_C"/>
    <property type="match status" value="1"/>
</dbReference>
<dbReference type="Gene3D" id="1.10.10.10">
    <property type="entry name" value="Winged helix-like DNA-binding domain superfamily/Winged helix DNA-binding domain"/>
    <property type="match status" value="1"/>
</dbReference>
<keyword evidence="5" id="KW-1185">Reference proteome</keyword>
<comment type="caution">
    <text evidence="4">The sequence shown here is derived from an EMBL/GenBank/DDBJ whole genome shotgun (WGS) entry which is preliminary data.</text>
</comment>
<feature type="DNA-binding region" description="OmpR/PhoB-type" evidence="2">
    <location>
        <begin position="65"/>
        <end position="159"/>
    </location>
</feature>
<dbReference type="Pfam" id="PF00486">
    <property type="entry name" value="Trans_reg_C"/>
    <property type="match status" value="1"/>
</dbReference>
<dbReference type="GO" id="GO:0003677">
    <property type="term" value="F:DNA binding"/>
    <property type="evidence" value="ECO:0007669"/>
    <property type="project" value="UniProtKB-UniRule"/>
</dbReference>
<gene>
    <name evidence="4" type="ORF">EDX97_05195</name>
</gene>
<dbReference type="InterPro" id="IPR001867">
    <property type="entry name" value="OmpR/PhoB-type_DNA-bd"/>
</dbReference>
<dbReference type="GO" id="GO:0000160">
    <property type="term" value="P:phosphorelay signal transduction system"/>
    <property type="evidence" value="ECO:0007669"/>
    <property type="project" value="InterPro"/>
</dbReference>
<evidence type="ECO:0000259" key="3">
    <source>
        <dbReference type="PROSITE" id="PS51755"/>
    </source>
</evidence>
<dbReference type="GO" id="GO:0006355">
    <property type="term" value="P:regulation of DNA-templated transcription"/>
    <property type="evidence" value="ECO:0007669"/>
    <property type="project" value="InterPro"/>
</dbReference>
<dbReference type="InterPro" id="IPR016032">
    <property type="entry name" value="Sig_transdc_resp-reg_C-effctor"/>
</dbReference>
<accession>A0A3N0HZI7</accession>
<dbReference type="AlphaFoldDB" id="A0A3N0HZI7"/>
<dbReference type="Proteomes" id="UP000276568">
    <property type="component" value="Unassembled WGS sequence"/>
</dbReference>
<feature type="domain" description="OmpR/PhoB-type" evidence="3">
    <location>
        <begin position="65"/>
        <end position="159"/>
    </location>
</feature>
<dbReference type="OrthoDB" id="9802426at2"/>
<evidence type="ECO:0000256" key="1">
    <source>
        <dbReference type="ARBA" id="ARBA00023125"/>
    </source>
</evidence>
<proteinExistence type="predicted"/>
<evidence type="ECO:0000256" key="2">
    <source>
        <dbReference type="PROSITE-ProRule" id="PRU01091"/>
    </source>
</evidence>
<dbReference type="EMBL" id="RJQC01000002">
    <property type="protein sequence ID" value="RNM30199.1"/>
    <property type="molecule type" value="Genomic_DNA"/>
</dbReference>
<evidence type="ECO:0000313" key="5">
    <source>
        <dbReference type="Proteomes" id="UP000276568"/>
    </source>
</evidence>
<name>A0A3N0HZI7_9FIRM</name>
<reference evidence="4 5" key="1">
    <citation type="submission" date="2018-11" db="EMBL/GenBank/DDBJ databases">
        <title>Clostridium sp. nov., a member of the family Erysipelotrichaceae isolated from pig faeces.</title>
        <authorList>
            <person name="Chang Y.-H."/>
        </authorList>
    </citation>
    <scope>NUCLEOTIDE SEQUENCE [LARGE SCALE GENOMIC DNA]</scope>
    <source>
        <strain evidence="4 5">YH-panp20</strain>
    </source>
</reference>
<dbReference type="PROSITE" id="PS51755">
    <property type="entry name" value="OMPR_PHOB"/>
    <property type="match status" value="1"/>
</dbReference>
<protein>
    <submittedName>
        <fullName evidence="4">DNA-binding response regulator</fullName>
    </submittedName>
</protein>
<dbReference type="InterPro" id="IPR036388">
    <property type="entry name" value="WH-like_DNA-bd_sf"/>
</dbReference>
<dbReference type="SMART" id="SM00862">
    <property type="entry name" value="Trans_reg_C"/>
    <property type="match status" value="1"/>
</dbReference>
<evidence type="ECO:0000313" key="4">
    <source>
        <dbReference type="EMBL" id="RNM30199.1"/>
    </source>
</evidence>